<protein>
    <submittedName>
        <fullName evidence="2">Uncharacterized protein</fullName>
    </submittedName>
</protein>
<evidence type="ECO:0000256" key="1">
    <source>
        <dbReference type="SAM" id="Phobius"/>
    </source>
</evidence>
<reference evidence="2" key="1">
    <citation type="journal article" date="2021" name="ISME J.">
        <title>Genomic evolution of the class Acidithiobacillia: deep-branching Proteobacteria living in extreme acidic conditions.</title>
        <authorList>
            <person name="Moya-Beltran A."/>
            <person name="Beard S."/>
            <person name="Rojas-Villalobos C."/>
            <person name="Issotta F."/>
            <person name="Gallardo Y."/>
            <person name="Ulloa R."/>
            <person name="Giaveno A."/>
            <person name="Degli Esposti M."/>
            <person name="Johnson D.B."/>
            <person name="Quatrini R."/>
        </authorList>
    </citation>
    <scope>NUCLEOTIDE SEQUENCE</scope>
    <source>
        <strain evidence="2">VAN18-1</strain>
    </source>
</reference>
<dbReference type="AlphaFoldDB" id="A0AAE2YQU0"/>
<keyword evidence="1" id="KW-1133">Transmembrane helix</keyword>
<accession>A0AAE2YQU0</accession>
<proteinExistence type="predicted"/>
<feature type="transmembrane region" description="Helical" evidence="1">
    <location>
        <begin position="12"/>
        <end position="29"/>
    </location>
</feature>
<comment type="caution">
    <text evidence="2">The sequence shown here is derived from an EMBL/GenBank/DDBJ whole genome shotgun (WGS) entry which is preliminary data.</text>
</comment>
<keyword evidence="3" id="KW-1185">Reference proteome</keyword>
<feature type="transmembrane region" description="Helical" evidence="1">
    <location>
        <begin position="35"/>
        <end position="52"/>
    </location>
</feature>
<dbReference type="RefSeq" id="WP_215885725.1">
    <property type="nucleotide sequence ID" value="NZ_JAAXYO010000154.1"/>
</dbReference>
<dbReference type="EMBL" id="JAAXYO010000154">
    <property type="protein sequence ID" value="MBU2788672.1"/>
    <property type="molecule type" value="Genomic_DNA"/>
</dbReference>
<keyword evidence="1" id="KW-0472">Membrane</keyword>
<keyword evidence="1" id="KW-0812">Transmembrane</keyword>
<evidence type="ECO:0000313" key="2">
    <source>
        <dbReference type="EMBL" id="MBU2788672.1"/>
    </source>
</evidence>
<name>A0AAE2YQU0_9PROT</name>
<gene>
    <name evidence="2" type="ORF">HFQ13_10760</name>
</gene>
<evidence type="ECO:0000313" key="3">
    <source>
        <dbReference type="Proteomes" id="UP001197378"/>
    </source>
</evidence>
<organism evidence="2 3">
    <name type="scientific">Igneacidithiobacillus copahuensis</name>
    <dbReference type="NCBI Taxonomy" id="2724909"/>
    <lineage>
        <taxon>Bacteria</taxon>
        <taxon>Pseudomonadati</taxon>
        <taxon>Pseudomonadota</taxon>
        <taxon>Acidithiobacillia</taxon>
        <taxon>Acidithiobacillales</taxon>
        <taxon>Acidithiobacillaceae</taxon>
        <taxon>Igneacidithiobacillus</taxon>
    </lineage>
</organism>
<sequence>MRWRNAGAMPQTVFGLEYWVLVGILPYLVLFVHGVIFWTALLILWIGLFVVLKMQGLRLGDLVPLISRALHGDWRVR</sequence>
<dbReference type="Proteomes" id="UP001197378">
    <property type="component" value="Unassembled WGS sequence"/>
</dbReference>